<evidence type="ECO:0000259" key="1">
    <source>
        <dbReference type="SMART" id="SM00065"/>
    </source>
</evidence>
<dbReference type="AlphaFoldDB" id="A0AAW8FBE6"/>
<dbReference type="Gene3D" id="3.30.450.40">
    <property type="match status" value="1"/>
</dbReference>
<dbReference type="Proteomes" id="UP001234216">
    <property type="component" value="Unassembled WGS sequence"/>
</dbReference>
<evidence type="ECO:0000313" key="2">
    <source>
        <dbReference type="EMBL" id="MDQ0906675.1"/>
    </source>
</evidence>
<accession>A0AAW8FBE6</accession>
<name>A0AAW8FBE6_9ACTN</name>
<gene>
    <name evidence="2" type="ORF">QFZ22_002660</name>
</gene>
<dbReference type="Pfam" id="PF01590">
    <property type="entry name" value="GAF"/>
    <property type="match status" value="1"/>
</dbReference>
<feature type="domain" description="GAF" evidence="1">
    <location>
        <begin position="23"/>
        <end position="171"/>
    </location>
</feature>
<dbReference type="RefSeq" id="WP_306974628.1">
    <property type="nucleotide sequence ID" value="NZ_JAUSZV010000005.1"/>
</dbReference>
<sequence length="245" mass="26918">MNRERQLAQAFLALSDTYAAEFDPLHLFHSLVHACHDLLDVDAAAVMIADARGGLRTMASTDEDAAFAELLQLQNGHGPCMDSYRIGEPVSVPDIAAERERRPELAIVMTEVGYDSLQAIPMRLQERPLGALTLLRRRPGRLNDDDVHLAQALADSAALALMHWSTEPARSDDVITRVQSVIASKATLEIAKGMIAQYADTTIADASQLLTTYAKQRRLRLTETVQALVHRDMNPAAVVEAKPRT</sequence>
<dbReference type="SMART" id="SM00065">
    <property type="entry name" value="GAF"/>
    <property type="match status" value="1"/>
</dbReference>
<organism evidence="2 3">
    <name type="scientific">Streptomyces canus</name>
    <dbReference type="NCBI Taxonomy" id="58343"/>
    <lineage>
        <taxon>Bacteria</taxon>
        <taxon>Bacillati</taxon>
        <taxon>Actinomycetota</taxon>
        <taxon>Actinomycetes</taxon>
        <taxon>Kitasatosporales</taxon>
        <taxon>Streptomycetaceae</taxon>
        <taxon>Streptomyces</taxon>
        <taxon>Streptomyces aurantiacus group</taxon>
    </lineage>
</organism>
<dbReference type="InterPro" id="IPR003018">
    <property type="entry name" value="GAF"/>
</dbReference>
<dbReference type="PIRSF" id="PIRSF036625">
    <property type="entry name" value="GAF_ANTAR"/>
    <property type="match status" value="1"/>
</dbReference>
<dbReference type="InterPro" id="IPR029016">
    <property type="entry name" value="GAF-like_dom_sf"/>
</dbReference>
<reference evidence="2" key="1">
    <citation type="submission" date="2023-07" db="EMBL/GenBank/DDBJ databases">
        <title>Comparative genomics of wheat-associated soil bacteria to identify genetic determinants of phenazine resistance.</title>
        <authorList>
            <person name="Mouncey N."/>
        </authorList>
    </citation>
    <scope>NUCLEOTIDE SEQUENCE</scope>
    <source>
        <strain evidence="2">V4I22</strain>
    </source>
</reference>
<evidence type="ECO:0000313" key="3">
    <source>
        <dbReference type="Proteomes" id="UP001234216"/>
    </source>
</evidence>
<comment type="caution">
    <text evidence="2">The sequence shown here is derived from an EMBL/GenBank/DDBJ whole genome shotgun (WGS) entry which is preliminary data.</text>
</comment>
<proteinExistence type="predicted"/>
<protein>
    <submittedName>
        <fullName evidence="2">Transcriptional regulator with GAF, ATPase, and Fis domain</fullName>
    </submittedName>
</protein>
<dbReference type="EMBL" id="JAUSZV010000005">
    <property type="protein sequence ID" value="MDQ0906675.1"/>
    <property type="molecule type" value="Genomic_DNA"/>
</dbReference>
<dbReference type="InterPro" id="IPR012074">
    <property type="entry name" value="GAF_ANTAR"/>
</dbReference>
<dbReference type="SUPFAM" id="SSF55781">
    <property type="entry name" value="GAF domain-like"/>
    <property type="match status" value="1"/>
</dbReference>